<comment type="caution">
    <text evidence="5">The sequence shown here is derived from an EMBL/GenBank/DDBJ whole genome shotgun (WGS) entry which is preliminary data.</text>
</comment>
<organism evidence="5">
    <name type="scientific">bioreactor metagenome</name>
    <dbReference type="NCBI Taxonomy" id="1076179"/>
    <lineage>
        <taxon>unclassified sequences</taxon>
        <taxon>metagenomes</taxon>
        <taxon>ecological metagenomes</taxon>
    </lineage>
</organism>
<keyword evidence="2" id="KW-0238">DNA-binding</keyword>
<evidence type="ECO:0000313" key="5">
    <source>
        <dbReference type="EMBL" id="MPM14359.1"/>
    </source>
</evidence>
<evidence type="ECO:0000256" key="2">
    <source>
        <dbReference type="ARBA" id="ARBA00023125"/>
    </source>
</evidence>
<sequence>MEQDVHLIERFLLKQLRPFGSYSQQNHNRLQTAIGMINSGVKEIEQLADAACLSTRQFNRIFCENIGTHPKEFVRIVRFQRALNILEKNKNLNLTQITCECGYFDQSHMIKEFRAISGYKPTEYLAICPPHSDYFG</sequence>
<dbReference type="Gene3D" id="1.10.10.60">
    <property type="entry name" value="Homeodomain-like"/>
    <property type="match status" value="1"/>
</dbReference>
<gene>
    <name evidence="5" type="ORF">SDC9_60721</name>
</gene>
<feature type="domain" description="HTH araC/xylS-type" evidence="4">
    <location>
        <begin position="44"/>
        <end position="127"/>
    </location>
</feature>
<evidence type="ECO:0000256" key="3">
    <source>
        <dbReference type="ARBA" id="ARBA00023163"/>
    </source>
</evidence>
<dbReference type="InterPro" id="IPR050204">
    <property type="entry name" value="AraC_XylS_family_regulators"/>
</dbReference>
<dbReference type="PANTHER" id="PTHR46796:SF13">
    <property type="entry name" value="HTH-TYPE TRANSCRIPTIONAL ACTIVATOR RHAS"/>
    <property type="match status" value="1"/>
</dbReference>
<dbReference type="PROSITE" id="PS01124">
    <property type="entry name" value="HTH_ARAC_FAMILY_2"/>
    <property type="match status" value="1"/>
</dbReference>
<evidence type="ECO:0000256" key="1">
    <source>
        <dbReference type="ARBA" id="ARBA00023015"/>
    </source>
</evidence>
<dbReference type="InterPro" id="IPR009057">
    <property type="entry name" value="Homeodomain-like_sf"/>
</dbReference>
<dbReference type="SMART" id="SM00342">
    <property type="entry name" value="HTH_ARAC"/>
    <property type="match status" value="1"/>
</dbReference>
<keyword evidence="1" id="KW-0805">Transcription regulation</keyword>
<dbReference type="SUPFAM" id="SSF46689">
    <property type="entry name" value="Homeodomain-like"/>
    <property type="match status" value="1"/>
</dbReference>
<dbReference type="GO" id="GO:0043565">
    <property type="term" value="F:sequence-specific DNA binding"/>
    <property type="evidence" value="ECO:0007669"/>
    <property type="project" value="InterPro"/>
</dbReference>
<dbReference type="GO" id="GO:0003700">
    <property type="term" value="F:DNA-binding transcription factor activity"/>
    <property type="evidence" value="ECO:0007669"/>
    <property type="project" value="InterPro"/>
</dbReference>
<dbReference type="EMBL" id="VSSQ01002265">
    <property type="protein sequence ID" value="MPM14359.1"/>
    <property type="molecule type" value="Genomic_DNA"/>
</dbReference>
<accession>A0A644XE40</accession>
<protein>
    <recommendedName>
        <fullName evidence="4">HTH araC/xylS-type domain-containing protein</fullName>
    </recommendedName>
</protein>
<proteinExistence type="predicted"/>
<dbReference type="Pfam" id="PF12833">
    <property type="entry name" value="HTH_18"/>
    <property type="match status" value="1"/>
</dbReference>
<dbReference type="PANTHER" id="PTHR46796">
    <property type="entry name" value="HTH-TYPE TRANSCRIPTIONAL ACTIVATOR RHAS-RELATED"/>
    <property type="match status" value="1"/>
</dbReference>
<keyword evidence="3" id="KW-0804">Transcription</keyword>
<dbReference type="AlphaFoldDB" id="A0A644XE40"/>
<name>A0A644XE40_9ZZZZ</name>
<reference evidence="5" key="1">
    <citation type="submission" date="2019-08" db="EMBL/GenBank/DDBJ databases">
        <authorList>
            <person name="Kucharzyk K."/>
            <person name="Murdoch R.W."/>
            <person name="Higgins S."/>
            <person name="Loffler F."/>
        </authorList>
    </citation>
    <scope>NUCLEOTIDE SEQUENCE</scope>
</reference>
<dbReference type="InterPro" id="IPR018060">
    <property type="entry name" value="HTH_AraC"/>
</dbReference>
<evidence type="ECO:0000259" key="4">
    <source>
        <dbReference type="PROSITE" id="PS01124"/>
    </source>
</evidence>